<dbReference type="InterPro" id="IPR005814">
    <property type="entry name" value="Aminotrans_3"/>
</dbReference>
<dbReference type="InterPro" id="IPR050103">
    <property type="entry name" value="Class-III_PLP-dep_AT"/>
</dbReference>
<evidence type="ECO:0000256" key="2">
    <source>
        <dbReference type="ARBA" id="ARBA00022576"/>
    </source>
</evidence>
<dbReference type="InterPro" id="IPR015421">
    <property type="entry name" value="PyrdxlP-dep_Trfase_major"/>
</dbReference>
<dbReference type="EMBL" id="VBAO01000176">
    <property type="protein sequence ID" value="TMI81325.1"/>
    <property type="molecule type" value="Genomic_DNA"/>
</dbReference>
<evidence type="ECO:0000256" key="4">
    <source>
        <dbReference type="ARBA" id="ARBA00022898"/>
    </source>
</evidence>
<evidence type="ECO:0000256" key="3">
    <source>
        <dbReference type="ARBA" id="ARBA00022679"/>
    </source>
</evidence>
<keyword evidence="3 6" id="KW-0808">Transferase</keyword>
<dbReference type="Proteomes" id="UP000320048">
    <property type="component" value="Unassembled WGS sequence"/>
</dbReference>
<dbReference type="GO" id="GO:0008483">
    <property type="term" value="F:transaminase activity"/>
    <property type="evidence" value="ECO:0007669"/>
    <property type="project" value="UniProtKB-KW"/>
</dbReference>
<dbReference type="FunFam" id="3.40.640.10:FF:000004">
    <property type="entry name" value="Acetylornithine aminotransferase"/>
    <property type="match status" value="1"/>
</dbReference>
<proteinExistence type="inferred from homology"/>
<dbReference type="CDD" id="cd00610">
    <property type="entry name" value="OAT_like"/>
    <property type="match status" value="1"/>
</dbReference>
<dbReference type="Pfam" id="PF00202">
    <property type="entry name" value="Aminotran_3"/>
    <property type="match status" value="1"/>
</dbReference>
<dbReference type="PANTHER" id="PTHR11986:SF79">
    <property type="entry name" value="ACETYLORNITHINE AMINOTRANSFERASE, MITOCHONDRIAL"/>
    <property type="match status" value="1"/>
</dbReference>
<evidence type="ECO:0000313" key="6">
    <source>
        <dbReference type="EMBL" id="TMI81325.1"/>
    </source>
</evidence>
<dbReference type="InterPro" id="IPR049704">
    <property type="entry name" value="Aminotrans_3_PPA_site"/>
</dbReference>
<dbReference type="PROSITE" id="PS00600">
    <property type="entry name" value="AA_TRANSFER_CLASS_3"/>
    <property type="match status" value="1"/>
</dbReference>
<dbReference type="PANTHER" id="PTHR11986">
    <property type="entry name" value="AMINOTRANSFERASE CLASS III"/>
    <property type="match status" value="1"/>
</dbReference>
<comment type="caution">
    <text evidence="6">The sequence shown here is derived from an EMBL/GenBank/DDBJ whole genome shotgun (WGS) entry which is preliminary data.</text>
</comment>
<dbReference type="SUPFAM" id="SSF53383">
    <property type="entry name" value="PLP-dependent transferases"/>
    <property type="match status" value="1"/>
</dbReference>
<dbReference type="InterPro" id="IPR015422">
    <property type="entry name" value="PyrdxlP-dep_Trfase_small"/>
</dbReference>
<organism evidence="6 7">
    <name type="scientific">Candidatus Segetimicrobium genomatis</name>
    <dbReference type="NCBI Taxonomy" id="2569760"/>
    <lineage>
        <taxon>Bacteria</taxon>
        <taxon>Bacillati</taxon>
        <taxon>Candidatus Sysuimicrobiota</taxon>
        <taxon>Candidatus Sysuimicrobiia</taxon>
        <taxon>Candidatus Sysuimicrobiales</taxon>
        <taxon>Candidatus Segetimicrobiaceae</taxon>
        <taxon>Candidatus Segetimicrobium</taxon>
    </lineage>
</organism>
<evidence type="ECO:0000313" key="7">
    <source>
        <dbReference type="Proteomes" id="UP000320048"/>
    </source>
</evidence>
<dbReference type="AlphaFoldDB" id="A0A537JCS5"/>
<accession>A0A537JCS5</accession>
<evidence type="ECO:0000256" key="5">
    <source>
        <dbReference type="RuleBase" id="RU003560"/>
    </source>
</evidence>
<reference evidence="6 7" key="1">
    <citation type="journal article" date="2019" name="Nat. Microbiol.">
        <title>Mediterranean grassland soil C-N compound turnover is dependent on rainfall and depth, and is mediated by genomically divergent microorganisms.</title>
        <authorList>
            <person name="Diamond S."/>
            <person name="Andeer P.F."/>
            <person name="Li Z."/>
            <person name="Crits-Christoph A."/>
            <person name="Burstein D."/>
            <person name="Anantharaman K."/>
            <person name="Lane K.R."/>
            <person name="Thomas B.C."/>
            <person name="Pan C."/>
            <person name="Northen T.R."/>
            <person name="Banfield J.F."/>
        </authorList>
    </citation>
    <scope>NUCLEOTIDE SEQUENCE [LARGE SCALE GENOMIC DNA]</scope>
    <source>
        <strain evidence="6">NP_7</strain>
    </source>
</reference>
<dbReference type="GO" id="GO:0042802">
    <property type="term" value="F:identical protein binding"/>
    <property type="evidence" value="ECO:0007669"/>
    <property type="project" value="TreeGrafter"/>
</dbReference>
<comment type="cofactor">
    <cofactor evidence="1">
        <name>pyridoxal 5'-phosphate</name>
        <dbReference type="ChEBI" id="CHEBI:597326"/>
    </cofactor>
</comment>
<dbReference type="InterPro" id="IPR015424">
    <property type="entry name" value="PyrdxlP-dep_Trfase"/>
</dbReference>
<evidence type="ECO:0000256" key="1">
    <source>
        <dbReference type="ARBA" id="ARBA00001933"/>
    </source>
</evidence>
<comment type="similarity">
    <text evidence="5">Belongs to the class-III pyridoxal-phosphate-dependent aminotransferase family.</text>
</comment>
<dbReference type="PIRSF" id="PIRSF000521">
    <property type="entry name" value="Transaminase_4ab_Lys_Orn"/>
    <property type="match status" value="1"/>
</dbReference>
<sequence length="447" mass="47929">MALRPDGGRAARAPQGAERAELIERTLEQYRRHLNPGLARLFQFGGVETVEWAAEGCLVWDVHGREYIDCACGPAIFNIGHRHPRVLAAVRDQLERMPMSVRTMPSVPQAALAERLAQLSPGDLQYAFFGNSGAEANEGAIKLARLATGRPGIIAMQGGFHGKTLGALSATGRDHYKTPFEPLVPQFTHVPFGDASALDAAIGSTTAAVMLEPIQGEAGVIIPPPGYLRQVREICDRRGVLLIADEIQTGMGRTGRMFCVEHEAVVPDIMTLAKALGGGVIPIGAFVARPHLWEKMRRDPYLHSSTFGGNPLACRAALATLEVLVEERLPARAEPLGAQFLGRLREIQAQHPSVVSAVRGRGLMLGVEFVHPDLALMTSAEAGRRGVITFYTLNNPNVIRIEPPLVITPELIDRAAQGIAGAVADAARLLDPVPPHAGGRREAPAGP</sequence>
<dbReference type="GO" id="GO:0030170">
    <property type="term" value="F:pyridoxal phosphate binding"/>
    <property type="evidence" value="ECO:0007669"/>
    <property type="project" value="InterPro"/>
</dbReference>
<dbReference type="Gene3D" id="3.40.640.10">
    <property type="entry name" value="Type I PLP-dependent aspartate aminotransferase-like (Major domain)"/>
    <property type="match status" value="1"/>
</dbReference>
<dbReference type="Gene3D" id="3.90.1150.10">
    <property type="entry name" value="Aspartate Aminotransferase, domain 1"/>
    <property type="match status" value="1"/>
</dbReference>
<name>A0A537JCS5_9BACT</name>
<keyword evidence="4 5" id="KW-0663">Pyridoxal phosphate</keyword>
<protein>
    <submittedName>
        <fullName evidence="6">Aspartate aminotransferase family protein</fullName>
    </submittedName>
</protein>
<keyword evidence="2 6" id="KW-0032">Aminotransferase</keyword>
<gene>
    <name evidence="6" type="ORF">E6H04_07040</name>
</gene>